<evidence type="ECO:0000259" key="1">
    <source>
        <dbReference type="Pfam" id="PF20815"/>
    </source>
</evidence>
<sequence length="200" mass="22926">MKELISPTKLFSRAEILSKPSPIPNISGLYGWYFKQLPPLVPSDGCIKFKDLILLYIGISPDKINKPDSKQNLRKRITNHYRGNAEGSTLRRTLGILLSEESNFPLRRVGSGRRMTFTHNGEQWLDNWLESNAFVCWVENSNPREIEDKLFQTLSLPLNIQGNRHHPFSSDLNSLRKKAILRAKELPIADESNQVRSKSK</sequence>
<protein>
    <recommendedName>
        <fullName evidence="1">GIY-YIG catalytic domain-containing protein</fullName>
    </recommendedName>
</protein>
<dbReference type="EMBL" id="UINC01155022">
    <property type="protein sequence ID" value="SVD50632.1"/>
    <property type="molecule type" value="Genomic_DNA"/>
</dbReference>
<dbReference type="AlphaFoldDB" id="A0A382VVT7"/>
<accession>A0A382VVT7</accession>
<feature type="domain" description="GIY-YIG catalytic" evidence="1">
    <location>
        <begin position="28"/>
        <end position="178"/>
    </location>
</feature>
<dbReference type="InterPro" id="IPR049311">
    <property type="entry name" value="GIY_YIG_cat"/>
</dbReference>
<reference evidence="2" key="1">
    <citation type="submission" date="2018-05" db="EMBL/GenBank/DDBJ databases">
        <authorList>
            <person name="Lanie J.A."/>
            <person name="Ng W.-L."/>
            <person name="Kazmierczak K.M."/>
            <person name="Andrzejewski T.M."/>
            <person name="Davidsen T.M."/>
            <person name="Wayne K.J."/>
            <person name="Tettelin H."/>
            <person name="Glass J.I."/>
            <person name="Rusch D."/>
            <person name="Podicherti R."/>
            <person name="Tsui H.-C.T."/>
            <person name="Winkler M.E."/>
        </authorList>
    </citation>
    <scope>NUCLEOTIDE SEQUENCE</scope>
</reference>
<name>A0A382VVT7_9ZZZZ</name>
<proteinExistence type="predicted"/>
<dbReference type="Pfam" id="PF20815">
    <property type="entry name" value="GIY_YIG_2"/>
    <property type="match status" value="1"/>
</dbReference>
<organism evidence="2">
    <name type="scientific">marine metagenome</name>
    <dbReference type="NCBI Taxonomy" id="408172"/>
    <lineage>
        <taxon>unclassified sequences</taxon>
        <taxon>metagenomes</taxon>
        <taxon>ecological metagenomes</taxon>
    </lineage>
</organism>
<evidence type="ECO:0000313" key="2">
    <source>
        <dbReference type="EMBL" id="SVD50632.1"/>
    </source>
</evidence>
<gene>
    <name evidence="2" type="ORF">METZ01_LOCUS403486</name>
</gene>